<sequence>MTKYLGLDLGGTNIKICVLGLQDGELTLIERGSVPTEAIKGPAHVVNLLAQIAHEYVFEKYSDIGSVGVAVPGIFDHDLGEIILFPNLPGDWLGQPMQKSIEEKCQRPVSIINDARAFSLAEANAGIARGKSPVACLVLGTGFGGGIIFDGKVHMGSTLGAGEIGHQIVQADGEICGCGAQGCIETLTSAEALSKRAGTQTPEEAYKRAIAGDPKAIAAFEESAKWVGIGIANLMVVLAPELFIIGGGLSESGEFFLELIRREAAKRAKLVPDGSIKIVAASLGVYAGSIGAALNGAMKAGAQFNLISIT</sequence>
<evidence type="ECO:0000313" key="2">
    <source>
        <dbReference type="EMBL" id="CAB4724094.1"/>
    </source>
</evidence>
<evidence type="ECO:0000313" key="3">
    <source>
        <dbReference type="EMBL" id="CAB4815555.1"/>
    </source>
</evidence>
<dbReference type="SUPFAM" id="SSF53067">
    <property type="entry name" value="Actin-like ATPase domain"/>
    <property type="match status" value="1"/>
</dbReference>
<name>A0A6J7VWC7_9ZZZZ</name>
<dbReference type="PANTHER" id="PTHR18964:SF149">
    <property type="entry name" value="BIFUNCTIONAL UDP-N-ACETYLGLUCOSAMINE 2-EPIMERASE_N-ACETYLMANNOSAMINE KINASE"/>
    <property type="match status" value="1"/>
</dbReference>
<dbReference type="InterPro" id="IPR049874">
    <property type="entry name" value="ROK_cs"/>
</dbReference>
<evidence type="ECO:0000313" key="4">
    <source>
        <dbReference type="EMBL" id="CAB5133568.1"/>
    </source>
</evidence>
<protein>
    <submittedName>
        <fullName evidence="4">Unannotated protein</fullName>
    </submittedName>
</protein>
<proteinExistence type="predicted"/>
<evidence type="ECO:0000313" key="1">
    <source>
        <dbReference type="EMBL" id="CAB4329342.1"/>
    </source>
</evidence>
<dbReference type="PROSITE" id="PS01125">
    <property type="entry name" value="ROK"/>
    <property type="match status" value="1"/>
</dbReference>
<dbReference type="EMBL" id="CAESAH010000001">
    <property type="protein sequence ID" value="CAB4329342.1"/>
    <property type="molecule type" value="Genomic_DNA"/>
</dbReference>
<dbReference type="EMBL" id="CAFABC010000002">
    <property type="protein sequence ID" value="CAB4815555.1"/>
    <property type="molecule type" value="Genomic_DNA"/>
</dbReference>
<dbReference type="EMBL" id="CAEZYO010000007">
    <property type="protein sequence ID" value="CAB4724094.1"/>
    <property type="molecule type" value="Genomic_DNA"/>
</dbReference>
<dbReference type="InterPro" id="IPR043129">
    <property type="entry name" value="ATPase_NBD"/>
</dbReference>
<dbReference type="Gene3D" id="3.30.420.40">
    <property type="match status" value="2"/>
</dbReference>
<organism evidence="4">
    <name type="scientific">freshwater metagenome</name>
    <dbReference type="NCBI Taxonomy" id="449393"/>
    <lineage>
        <taxon>unclassified sequences</taxon>
        <taxon>metagenomes</taxon>
        <taxon>ecological metagenomes</taxon>
    </lineage>
</organism>
<dbReference type="EMBL" id="CAFBRY010000001">
    <property type="protein sequence ID" value="CAB5133568.1"/>
    <property type="molecule type" value="Genomic_DNA"/>
</dbReference>
<dbReference type="AlphaFoldDB" id="A0A6J7VWC7"/>
<dbReference type="Pfam" id="PF00480">
    <property type="entry name" value="ROK"/>
    <property type="match status" value="1"/>
</dbReference>
<dbReference type="PANTHER" id="PTHR18964">
    <property type="entry name" value="ROK (REPRESSOR, ORF, KINASE) FAMILY"/>
    <property type="match status" value="1"/>
</dbReference>
<reference evidence="4" key="1">
    <citation type="submission" date="2020-05" db="EMBL/GenBank/DDBJ databases">
        <authorList>
            <person name="Chiriac C."/>
            <person name="Salcher M."/>
            <person name="Ghai R."/>
            <person name="Kavagutti S V."/>
        </authorList>
    </citation>
    <scope>NUCLEOTIDE SEQUENCE</scope>
</reference>
<dbReference type="InterPro" id="IPR000600">
    <property type="entry name" value="ROK"/>
</dbReference>
<accession>A0A6J7VWC7</accession>
<gene>
    <name evidence="2" type="ORF">UFOPK2731_00391</name>
    <name evidence="3" type="ORF">UFOPK3161_00172</name>
    <name evidence="1" type="ORF">UFOPK3962_00023</name>
    <name evidence="4" type="ORF">UFOPK4427_00022</name>
</gene>